<reference evidence="7" key="1">
    <citation type="submission" date="2021-03" db="EMBL/GenBank/DDBJ databases">
        <title>Plesiomonas shigelloides zfcc0051, isolated from zebrafish feces.</title>
        <authorList>
            <person name="Vanderhoek Z."/>
            <person name="Gaulke C."/>
        </authorList>
    </citation>
    <scope>NUCLEOTIDE SEQUENCE</scope>
    <source>
        <strain evidence="7">Zfcc0051</strain>
    </source>
</reference>
<dbReference type="PROSITE" id="PS50801">
    <property type="entry name" value="STAS"/>
    <property type="match status" value="1"/>
</dbReference>
<evidence type="ECO:0000259" key="6">
    <source>
        <dbReference type="PROSITE" id="PS50801"/>
    </source>
</evidence>
<comment type="caution">
    <text evidence="7">The sequence shown here is derived from an EMBL/GenBank/DDBJ whole genome shotgun (WGS) entry which is preliminary data.</text>
</comment>
<dbReference type="SUPFAM" id="SSF52091">
    <property type="entry name" value="SpoIIaa-like"/>
    <property type="match status" value="1"/>
</dbReference>
<accession>A0A8I1W990</accession>
<feature type="transmembrane region" description="Helical" evidence="5">
    <location>
        <begin position="130"/>
        <end position="149"/>
    </location>
</feature>
<comment type="subcellular location">
    <subcellularLocation>
        <location evidence="1">Membrane</location>
        <topology evidence="1">Multi-pass membrane protein</topology>
    </subcellularLocation>
</comment>
<feature type="transmembrane region" description="Helical" evidence="5">
    <location>
        <begin position="104"/>
        <end position="123"/>
    </location>
</feature>
<dbReference type="RefSeq" id="WP_207542084.1">
    <property type="nucleotide sequence ID" value="NZ_JAFNAA010000008.1"/>
</dbReference>
<sequence>MPPAIAPRLFLQSFRHWKFSWLWGDVVAGVSVAAIALPAQMATAHLAGMPPLTGIYAFIAAAIGFAILGANRYLSGGADSTIAPIFASGLSLMAVAGTPEYAHLAGLLSILVGLILITTYIFRLGWLADLLSYPVTIGFLAGISVHIIVGQLPQIFEIPTPHGHLLRQLAMVLWQLPHANLISTLIGFSLYLLTAMVGRRNPRLPAALFGLLLIMLLNAVFNLPKYGVTVLSAVDTQRPDFAFWSLPWQSVMHLFPLALLVALVCIMQTAAVARTTQDKEAPVSQDFAGIGLGCILSGIAGTFTTNASPARSVITQNSGGRSQLAALVAAGLLALIVLNARTILPLIPHAALAGVLMYVGQSILKISEIRRIFQQSREEFYLCIATLVMILLLRIEVGVMLGVILSLLHGVFVTARPNNAEFMRIKGTSIWWHQDNKHEMETLPDVLVYHFAAPLNFTNADFFSNQLWQRIAQKKGLRLLVIECSGILDIDLTAADKLKTLIGELHRQHITVCIARLEAMRAREALWQTGVMTVLPEDNVFYSVQNAIDARAPSAATTLNREI</sequence>
<dbReference type="InterPro" id="IPR001902">
    <property type="entry name" value="SLC26A/SulP_fam"/>
</dbReference>
<name>A0A8I1W990_PLESH</name>
<dbReference type="CDD" id="cd07042">
    <property type="entry name" value="STAS_SulP_like_sulfate_transporter"/>
    <property type="match status" value="1"/>
</dbReference>
<evidence type="ECO:0000313" key="8">
    <source>
        <dbReference type="Proteomes" id="UP000664658"/>
    </source>
</evidence>
<evidence type="ECO:0000256" key="3">
    <source>
        <dbReference type="ARBA" id="ARBA00022989"/>
    </source>
</evidence>
<feature type="transmembrane region" description="Helical" evidence="5">
    <location>
        <begin position="204"/>
        <end position="221"/>
    </location>
</feature>
<feature type="domain" description="STAS" evidence="6">
    <location>
        <begin position="436"/>
        <end position="551"/>
    </location>
</feature>
<protein>
    <submittedName>
        <fullName evidence="7">SulP family inorganic anion transporter</fullName>
    </submittedName>
</protein>
<dbReference type="Pfam" id="PF01740">
    <property type="entry name" value="STAS"/>
    <property type="match status" value="1"/>
</dbReference>
<proteinExistence type="predicted"/>
<gene>
    <name evidence="7" type="ORF">J2R62_09270</name>
</gene>
<feature type="transmembrane region" description="Helical" evidence="5">
    <location>
        <begin position="169"/>
        <end position="192"/>
    </location>
</feature>
<organism evidence="7 8">
    <name type="scientific">Plesiomonas shigelloides</name>
    <name type="common">Aeromonas shigelloides</name>
    <dbReference type="NCBI Taxonomy" id="703"/>
    <lineage>
        <taxon>Bacteria</taxon>
        <taxon>Pseudomonadati</taxon>
        <taxon>Pseudomonadota</taxon>
        <taxon>Gammaproteobacteria</taxon>
        <taxon>Enterobacterales</taxon>
        <taxon>Enterobacteriaceae</taxon>
        <taxon>Plesiomonas</taxon>
    </lineage>
</organism>
<dbReference type="Proteomes" id="UP000664658">
    <property type="component" value="Unassembled WGS sequence"/>
</dbReference>
<feature type="transmembrane region" description="Helical" evidence="5">
    <location>
        <begin position="326"/>
        <end position="359"/>
    </location>
</feature>
<keyword evidence="3 5" id="KW-1133">Transmembrane helix</keyword>
<evidence type="ECO:0000256" key="5">
    <source>
        <dbReference type="SAM" id="Phobius"/>
    </source>
</evidence>
<evidence type="ECO:0000313" key="7">
    <source>
        <dbReference type="EMBL" id="MBO1108410.1"/>
    </source>
</evidence>
<feature type="transmembrane region" description="Helical" evidence="5">
    <location>
        <begin position="380"/>
        <end position="408"/>
    </location>
</feature>
<keyword evidence="2 5" id="KW-0812">Transmembrane</keyword>
<dbReference type="PANTHER" id="PTHR11814">
    <property type="entry name" value="SULFATE TRANSPORTER"/>
    <property type="match status" value="1"/>
</dbReference>
<dbReference type="AlphaFoldDB" id="A0A8I1W990"/>
<evidence type="ECO:0000256" key="1">
    <source>
        <dbReference type="ARBA" id="ARBA00004141"/>
    </source>
</evidence>
<dbReference type="Pfam" id="PF00916">
    <property type="entry name" value="Sulfate_transp"/>
    <property type="match status" value="1"/>
</dbReference>
<feature type="transmembrane region" description="Helical" evidence="5">
    <location>
        <begin position="287"/>
        <end position="306"/>
    </location>
</feature>
<dbReference type="Gene3D" id="3.30.750.24">
    <property type="entry name" value="STAS domain"/>
    <property type="match status" value="1"/>
</dbReference>
<dbReference type="GO" id="GO:0016020">
    <property type="term" value="C:membrane"/>
    <property type="evidence" value="ECO:0007669"/>
    <property type="project" value="UniProtKB-SubCell"/>
</dbReference>
<feature type="transmembrane region" description="Helical" evidence="5">
    <location>
        <begin position="241"/>
        <end position="266"/>
    </location>
</feature>
<evidence type="ECO:0000256" key="4">
    <source>
        <dbReference type="ARBA" id="ARBA00023136"/>
    </source>
</evidence>
<dbReference type="GO" id="GO:0055085">
    <property type="term" value="P:transmembrane transport"/>
    <property type="evidence" value="ECO:0007669"/>
    <property type="project" value="InterPro"/>
</dbReference>
<feature type="transmembrane region" description="Helical" evidence="5">
    <location>
        <begin position="21"/>
        <end position="42"/>
    </location>
</feature>
<evidence type="ECO:0000256" key="2">
    <source>
        <dbReference type="ARBA" id="ARBA00022692"/>
    </source>
</evidence>
<keyword evidence="4 5" id="KW-0472">Membrane</keyword>
<dbReference type="InterPro" id="IPR002645">
    <property type="entry name" value="STAS_dom"/>
</dbReference>
<dbReference type="InterPro" id="IPR036513">
    <property type="entry name" value="STAS_dom_sf"/>
</dbReference>
<dbReference type="EMBL" id="JAFNAA010000008">
    <property type="protein sequence ID" value="MBO1108410.1"/>
    <property type="molecule type" value="Genomic_DNA"/>
</dbReference>
<dbReference type="InterPro" id="IPR011547">
    <property type="entry name" value="SLC26A/SulP_dom"/>
</dbReference>
<feature type="transmembrane region" description="Helical" evidence="5">
    <location>
        <begin position="54"/>
        <end position="74"/>
    </location>
</feature>
<feature type="transmembrane region" description="Helical" evidence="5">
    <location>
        <begin position="81"/>
        <end position="98"/>
    </location>
</feature>